<feature type="non-terminal residue" evidence="1">
    <location>
        <position position="1"/>
    </location>
</feature>
<reference evidence="1" key="1">
    <citation type="journal article" date="2014" name="Front. Microbiol.">
        <title>High frequency of phylogenetically diverse reductive dehalogenase-homologous genes in deep subseafloor sedimentary metagenomes.</title>
        <authorList>
            <person name="Kawai M."/>
            <person name="Futagami T."/>
            <person name="Toyoda A."/>
            <person name="Takaki Y."/>
            <person name="Nishi S."/>
            <person name="Hori S."/>
            <person name="Arai W."/>
            <person name="Tsubouchi T."/>
            <person name="Morono Y."/>
            <person name="Uchiyama I."/>
            <person name="Ito T."/>
            <person name="Fujiyama A."/>
            <person name="Inagaki F."/>
            <person name="Takami H."/>
        </authorList>
    </citation>
    <scope>NUCLEOTIDE SEQUENCE</scope>
    <source>
        <strain evidence="1">Expedition CK06-06</strain>
    </source>
</reference>
<organism evidence="1">
    <name type="scientific">marine sediment metagenome</name>
    <dbReference type="NCBI Taxonomy" id="412755"/>
    <lineage>
        <taxon>unclassified sequences</taxon>
        <taxon>metagenomes</taxon>
        <taxon>ecological metagenomes</taxon>
    </lineage>
</organism>
<evidence type="ECO:0000313" key="1">
    <source>
        <dbReference type="EMBL" id="GAH80213.1"/>
    </source>
</evidence>
<accession>X1KDS9</accession>
<gene>
    <name evidence="1" type="ORF">S03H2_68062</name>
</gene>
<protein>
    <submittedName>
        <fullName evidence="1">Uncharacterized protein</fullName>
    </submittedName>
</protein>
<dbReference type="EMBL" id="BARU01044683">
    <property type="protein sequence ID" value="GAH80213.1"/>
    <property type="molecule type" value="Genomic_DNA"/>
</dbReference>
<name>X1KDS9_9ZZZZ</name>
<proteinExistence type="predicted"/>
<sequence>PKTQSTKTEPGMARLTIDIPEKGAELLTKIAELYGVTVDEKAWEAIKMLINMELETDLGDILGTGQFDTTYCRKHVSPETVAQEAQV</sequence>
<comment type="caution">
    <text evidence="1">The sequence shown here is derived from an EMBL/GenBank/DDBJ whole genome shotgun (WGS) entry which is preliminary data.</text>
</comment>
<dbReference type="AlphaFoldDB" id="X1KDS9"/>